<dbReference type="WBParaSite" id="GPLIN_000763200">
    <property type="protein sequence ID" value="GPLIN_000763200"/>
    <property type="gene ID" value="GPLIN_000763200"/>
</dbReference>
<protein>
    <submittedName>
        <fullName evidence="10">Ig-like domain-containing protein</fullName>
    </submittedName>
</protein>
<dbReference type="InterPro" id="IPR007110">
    <property type="entry name" value="Ig-like_dom"/>
</dbReference>
<reference evidence="9" key="1">
    <citation type="submission" date="2013-12" db="EMBL/GenBank/DDBJ databases">
        <authorList>
            <person name="Aslett M."/>
        </authorList>
    </citation>
    <scope>NUCLEOTIDE SEQUENCE [LARGE SCALE GENOMIC DNA]</scope>
    <source>
        <strain evidence="9">Lindley</strain>
    </source>
</reference>
<organism evidence="9 10">
    <name type="scientific">Globodera pallida</name>
    <name type="common">Potato cyst nematode worm</name>
    <name type="synonym">Heterodera pallida</name>
    <dbReference type="NCBI Taxonomy" id="36090"/>
    <lineage>
        <taxon>Eukaryota</taxon>
        <taxon>Metazoa</taxon>
        <taxon>Ecdysozoa</taxon>
        <taxon>Nematoda</taxon>
        <taxon>Chromadorea</taxon>
        <taxon>Rhabditida</taxon>
        <taxon>Tylenchina</taxon>
        <taxon>Tylenchomorpha</taxon>
        <taxon>Tylenchoidea</taxon>
        <taxon>Heteroderidae</taxon>
        <taxon>Heteroderinae</taxon>
        <taxon>Globodera</taxon>
    </lineage>
</organism>
<keyword evidence="6" id="KW-1133">Transmembrane helix</keyword>
<dbReference type="SMART" id="SM00409">
    <property type="entry name" value="IG"/>
    <property type="match status" value="1"/>
</dbReference>
<name>A0A183C438_GLOPA</name>
<dbReference type="GO" id="GO:0005911">
    <property type="term" value="C:cell-cell junction"/>
    <property type="evidence" value="ECO:0007669"/>
    <property type="project" value="TreeGrafter"/>
</dbReference>
<dbReference type="SUPFAM" id="SSF48726">
    <property type="entry name" value="Immunoglobulin"/>
    <property type="match status" value="1"/>
</dbReference>
<dbReference type="Pfam" id="PF13927">
    <property type="entry name" value="Ig_3"/>
    <property type="match status" value="1"/>
</dbReference>
<dbReference type="InterPro" id="IPR036179">
    <property type="entry name" value="Ig-like_dom_sf"/>
</dbReference>
<dbReference type="PANTHER" id="PTHR11640">
    <property type="entry name" value="NEPHRIN"/>
    <property type="match status" value="1"/>
</dbReference>
<dbReference type="GO" id="GO:0098609">
    <property type="term" value="P:cell-cell adhesion"/>
    <property type="evidence" value="ECO:0007669"/>
    <property type="project" value="TreeGrafter"/>
</dbReference>
<evidence type="ECO:0000313" key="9">
    <source>
        <dbReference type="Proteomes" id="UP000050741"/>
    </source>
</evidence>
<dbReference type="InterPro" id="IPR013783">
    <property type="entry name" value="Ig-like_fold"/>
</dbReference>
<reference evidence="9" key="2">
    <citation type="submission" date="2014-05" db="EMBL/GenBank/DDBJ databases">
        <title>The genome and life-stage specific transcriptomes of Globodera pallida elucidate key aspects of plant parasitism by a cyst nematode.</title>
        <authorList>
            <person name="Cotton J.A."/>
            <person name="Lilley C.J."/>
            <person name="Jones L.M."/>
            <person name="Kikuchi T."/>
            <person name="Reid A.J."/>
            <person name="Thorpe P."/>
            <person name="Tsai I.J."/>
            <person name="Beasley H."/>
            <person name="Blok V."/>
            <person name="Cock P.J.A."/>
            <person name="Van den Akker S.E."/>
            <person name="Holroyd N."/>
            <person name="Hunt M."/>
            <person name="Mantelin S."/>
            <person name="Naghra H."/>
            <person name="Pain A."/>
            <person name="Palomares-Rius J.E."/>
            <person name="Zarowiecki M."/>
            <person name="Berriman M."/>
            <person name="Jones J.T."/>
            <person name="Urwin P.E."/>
        </authorList>
    </citation>
    <scope>NUCLEOTIDE SEQUENCE [LARGE SCALE GENOMIC DNA]</scope>
    <source>
        <strain evidence="9">Lindley</strain>
    </source>
</reference>
<evidence type="ECO:0000313" key="10">
    <source>
        <dbReference type="WBParaSite" id="GPLIN_000763200"/>
    </source>
</evidence>
<keyword evidence="5" id="KW-0393">Immunoglobulin domain</keyword>
<comment type="subcellular location">
    <subcellularLocation>
        <location evidence="1">Membrane</location>
        <topology evidence="1">Single-pass type I membrane protein</topology>
    </subcellularLocation>
</comment>
<evidence type="ECO:0000256" key="2">
    <source>
        <dbReference type="ARBA" id="ARBA00023136"/>
    </source>
</evidence>
<dbReference type="InterPro" id="IPR003599">
    <property type="entry name" value="Ig_sub"/>
</dbReference>
<keyword evidence="9" id="KW-1185">Reference proteome</keyword>
<feature type="signal peptide" evidence="7">
    <location>
        <begin position="1"/>
        <end position="26"/>
    </location>
</feature>
<reference evidence="10" key="3">
    <citation type="submission" date="2016-06" db="UniProtKB">
        <authorList>
            <consortium name="WormBaseParasite"/>
        </authorList>
    </citation>
    <scope>IDENTIFICATION</scope>
</reference>
<feature type="domain" description="Ig-like" evidence="8">
    <location>
        <begin position="23"/>
        <end position="116"/>
    </location>
</feature>
<keyword evidence="2 6" id="KW-0472">Membrane</keyword>
<evidence type="ECO:0000256" key="5">
    <source>
        <dbReference type="ARBA" id="ARBA00023319"/>
    </source>
</evidence>
<evidence type="ECO:0000256" key="7">
    <source>
        <dbReference type="SAM" id="SignalP"/>
    </source>
</evidence>
<dbReference type="Gene3D" id="2.60.40.10">
    <property type="entry name" value="Immunoglobulins"/>
    <property type="match status" value="1"/>
</dbReference>
<dbReference type="Proteomes" id="UP000050741">
    <property type="component" value="Unassembled WGS sequence"/>
</dbReference>
<evidence type="ECO:0000256" key="1">
    <source>
        <dbReference type="ARBA" id="ARBA00004479"/>
    </source>
</evidence>
<dbReference type="GO" id="GO:0005886">
    <property type="term" value="C:plasma membrane"/>
    <property type="evidence" value="ECO:0007669"/>
    <property type="project" value="TreeGrafter"/>
</dbReference>
<keyword evidence="4" id="KW-0325">Glycoprotein</keyword>
<proteinExistence type="predicted"/>
<evidence type="ECO:0000256" key="6">
    <source>
        <dbReference type="SAM" id="Phobius"/>
    </source>
</evidence>
<keyword evidence="3" id="KW-1015">Disulfide bond</keyword>
<dbReference type="PANTHER" id="PTHR11640:SF136">
    <property type="entry name" value="NEPHRIN"/>
    <property type="match status" value="1"/>
</dbReference>
<dbReference type="InterPro" id="IPR051275">
    <property type="entry name" value="Cell_adhesion_signaling"/>
</dbReference>
<evidence type="ECO:0000259" key="8">
    <source>
        <dbReference type="PROSITE" id="PS50835"/>
    </source>
</evidence>
<dbReference type="AlphaFoldDB" id="A0A183C438"/>
<keyword evidence="7" id="KW-0732">Signal</keyword>
<sequence length="223" mass="25356">MLFRGLLKIGVFHFLVLLLHASPVDAEKFHFKEYPVDQSVFIGSNLTLRCSIMRHHGGSNPFHIQWRTNKGIILNQQNEIPGYSGRYSYSTNNPEELHLNIRNVSTDDEGQFQCQVLKLDKFFRVNAFVKVLGPSPSNVHLQRYQSGRIVDSAYSSNVPSSNSKIVKKAPCNSYSLQVTLFGSLALLLMLFIFFLAVMLRLNPSKKASQSRSSYVKSDEVRRQ</sequence>
<evidence type="ECO:0000256" key="3">
    <source>
        <dbReference type="ARBA" id="ARBA00023157"/>
    </source>
</evidence>
<dbReference type="PROSITE" id="PS50835">
    <property type="entry name" value="IG_LIKE"/>
    <property type="match status" value="1"/>
</dbReference>
<feature type="chain" id="PRO_5008147037" evidence="7">
    <location>
        <begin position="27"/>
        <end position="223"/>
    </location>
</feature>
<accession>A0A183C438</accession>
<feature type="transmembrane region" description="Helical" evidence="6">
    <location>
        <begin position="180"/>
        <end position="201"/>
    </location>
</feature>
<evidence type="ECO:0000256" key="4">
    <source>
        <dbReference type="ARBA" id="ARBA00023180"/>
    </source>
</evidence>
<dbReference type="GO" id="GO:0050839">
    <property type="term" value="F:cell adhesion molecule binding"/>
    <property type="evidence" value="ECO:0007669"/>
    <property type="project" value="TreeGrafter"/>
</dbReference>
<keyword evidence="6" id="KW-0812">Transmembrane</keyword>